<dbReference type="Gene3D" id="1.10.287.70">
    <property type="match status" value="1"/>
</dbReference>
<dbReference type="CDD" id="cd00038">
    <property type="entry name" value="CAP_ED"/>
    <property type="match status" value="1"/>
</dbReference>
<keyword evidence="4" id="KW-1133">Transmembrane helix</keyword>
<keyword evidence="1" id="KW-0407">Ion channel</keyword>
<evidence type="ECO:0000256" key="4">
    <source>
        <dbReference type="SAM" id="Phobius"/>
    </source>
</evidence>
<protein>
    <submittedName>
        <fullName evidence="6">Cation channel family protein</fullName>
    </submittedName>
</protein>
<feature type="transmembrane region" description="Helical" evidence="4">
    <location>
        <begin position="339"/>
        <end position="358"/>
    </location>
</feature>
<feature type="region of interest" description="Disordered" evidence="3">
    <location>
        <begin position="60"/>
        <end position="138"/>
    </location>
</feature>
<dbReference type="GO" id="GO:0005249">
    <property type="term" value="F:voltage-gated potassium channel activity"/>
    <property type="evidence" value="ECO:0007669"/>
    <property type="project" value="InterPro"/>
</dbReference>
<evidence type="ECO:0000313" key="6">
    <source>
        <dbReference type="EMBL" id="CDW76967.1"/>
    </source>
</evidence>
<dbReference type="GO" id="GO:0016020">
    <property type="term" value="C:membrane"/>
    <property type="evidence" value="ECO:0007669"/>
    <property type="project" value="InterPro"/>
</dbReference>
<dbReference type="SUPFAM" id="SSF51206">
    <property type="entry name" value="cAMP-binding domain-like"/>
    <property type="match status" value="1"/>
</dbReference>
<feature type="transmembrane region" description="Helical" evidence="4">
    <location>
        <begin position="370"/>
        <end position="391"/>
    </location>
</feature>
<feature type="coiled-coil region" evidence="2">
    <location>
        <begin position="672"/>
        <end position="709"/>
    </location>
</feature>
<proteinExistence type="predicted"/>
<dbReference type="InParanoid" id="A0A078A485"/>
<feature type="compositionally biased region" description="Basic and acidic residues" evidence="3">
    <location>
        <begin position="118"/>
        <end position="138"/>
    </location>
</feature>
<dbReference type="PROSITE" id="PS50042">
    <property type="entry name" value="CNMP_BINDING_3"/>
    <property type="match status" value="1"/>
</dbReference>
<keyword evidence="4" id="KW-0812">Transmembrane</keyword>
<evidence type="ECO:0000256" key="3">
    <source>
        <dbReference type="SAM" id="MobiDB-lite"/>
    </source>
</evidence>
<feature type="compositionally biased region" description="Polar residues" evidence="3">
    <location>
        <begin position="60"/>
        <end position="85"/>
    </location>
</feature>
<dbReference type="Gene3D" id="2.60.120.10">
    <property type="entry name" value="Jelly Rolls"/>
    <property type="match status" value="1"/>
</dbReference>
<dbReference type="SUPFAM" id="SSF81324">
    <property type="entry name" value="Voltage-gated potassium channels"/>
    <property type="match status" value="1"/>
</dbReference>
<dbReference type="InterPro" id="IPR000595">
    <property type="entry name" value="cNMP-bd_dom"/>
</dbReference>
<keyword evidence="1" id="KW-0406">Ion transport</keyword>
<dbReference type="InterPro" id="IPR018490">
    <property type="entry name" value="cNMP-bd_dom_sf"/>
</dbReference>
<gene>
    <name evidence="6" type="primary">Contig7694.g8204</name>
    <name evidence="6" type="ORF">STYLEM_5932</name>
</gene>
<evidence type="ECO:0000259" key="5">
    <source>
        <dbReference type="PROSITE" id="PS50042"/>
    </source>
</evidence>
<dbReference type="Pfam" id="PF07885">
    <property type="entry name" value="Ion_trans_2"/>
    <property type="match status" value="1"/>
</dbReference>
<feature type="domain" description="Cyclic nucleotide-binding" evidence="5">
    <location>
        <begin position="524"/>
        <end position="634"/>
    </location>
</feature>
<dbReference type="AlphaFoldDB" id="A0A078A485"/>
<dbReference type="OrthoDB" id="417811at2759"/>
<keyword evidence="4" id="KW-0472">Membrane</keyword>
<sequence>MGDASNYLLSVTDQNLHDQSFADYNTRDIPPKNLFNQNNHKVKVVKTAAMEVDEADYNTSTNIPLTKQNTKNQDSTQNTFDVTSPSKRKKSKKDVFGIVTLEDENKQSQNSQRRFSMRKGDSRVSELENSEFDRSEQKQRPFLDSAAFGLETSAINEGFNIAVEVLFGVDIILKYISEEDFYPVRDIKKIAIRYLKRSFIFDMLSVIPFRYFIKDAETRQLCSLFKILRLPKLFLLLDSRNFKHIIKTYYDNKLQRVLKNVDMKHDQLQDNNNIMLQIMINYAFKVLRLIIVIFSISYFIGTLWYIFTWQIDDPNDDTPNSNFFKTYGMRELKKNNDDINSMIIVVYFAFTTLATVGYGDYHAVSDSERVVCSIILLFGVAVFSFIMGNFIEILMSFKIVTAQNEESENLTKWLGLLARFNKGRPLPKEMIRKIENYFDYYWAQDRNYALKSQDDLRFMQELPKQIRINIFREFLFKNFLYQFRSYFTIERDPSELNDSMSLEDSKVQKLKFYNWNDTQYAQFMMNIMQNLEPRKYQRNDLILYDLEEVDEVIYVCSGQYGVGYQLNNQEYIAVKIGQKSVIGDHSVVFRKRSEFMYRALGEMDCYGLRKNRLYTIFDKYKEFSAKMKKNISSRYQDVIRKNVLEHKQKTIEKIKRIYKIEYSLWMYVSNPLDEEKELKKEMENKAGEGQAAMRRVKKLEQKVEKLGNSVYQLFKKYDNQLQELMTI</sequence>
<dbReference type="PANTHER" id="PTHR47823">
    <property type="entry name" value="ION_TRANS DOMAIN-CONTAINING PROTEIN"/>
    <property type="match status" value="1"/>
</dbReference>
<dbReference type="EMBL" id="CCKQ01005710">
    <property type="protein sequence ID" value="CDW76967.1"/>
    <property type="molecule type" value="Genomic_DNA"/>
</dbReference>
<keyword evidence="1" id="KW-0813">Transport</keyword>
<reference evidence="6 7" key="1">
    <citation type="submission" date="2014-06" db="EMBL/GenBank/DDBJ databases">
        <authorList>
            <person name="Swart Estienne"/>
        </authorList>
    </citation>
    <scope>NUCLEOTIDE SEQUENCE [LARGE SCALE GENOMIC DNA]</scope>
    <source>
        <strain evidence="6 7">130c</strain>
    </source>
</reference>
<dbReference type="PRINTS" id="PR01463">
    <property type="entry name" value="EAGCHANLFMLY"/>
</dbReference>
<name>A0A078A485_STYLE</name>
<dbReference type="InterPro" id="IPR013099">
    <property type="entry name" value="K_chnl_dom"/>
</dbReference>
<evidence type="ECO:0000256" key="1">
    <source>
        <dbReference type="ARBA" id="ARBA00023303"/>
    </source>
</evidence>
<keyword evidence="2" id="KW-0175">Coiled coil</keyword>
<dbReference type="PANTHER" id="PTHR47823:SF9">
    <property type="entry name" value="CHROMOSOME UNDETERMINED SCAFFOLD_10, WHOLE GENOME SHOTGUN SEQUENCE"/>
    <property type="match status" value="1"/>
</dbReference>
<dbReference type="InterPro" id="IPR003938">
    <property type="entry name" value="K_chnl_volt-dep_EAG/ELK/ERG"/>
</dbReference>
<organism evidence="6 7">
    <name type="scientific">Stylonychia lemnae</name>
    <name type="common">Ciliate</name>
    <dbReference type="NCBI Taxonomy" id="5949"/>
    <lineage>
        <taxon>Eukaryota</taxon>
        <taxon>Sar</taxon>
        <taxon>Alveolata</taxon>
        <taxon>Ciliophora</taxon>
        <taxon>Intramacronucleata</taxon>
        <taxon>Spirotrichea</taxon>
        <taxon>Stichotrichia</taxon>
        <taxon>Sporadotrichida</taxon>
        <taxon>Oxytrichidae</taxon>
        <taxon>Stylonychinae</taxon>
        <taxon>Stylonychia</taxon>
    </lineage>
</organism>
<keyword evidence="7" id="KW-1185">Reference proteome</keyword>
<accession>A0A078A485</accession>
<dbReference type="Proteomes" id="UP000039865">
    <property type="component" value="Unassembled WGS sequence"/>
</dbReference>
<feature type="transmembrane region" description="Helical" evidence="4">
    <location>
        <begin position="286"/>
        <end position="307"/>
    </location>
</feature>
<evidence type="ECO:0000256" key="2">
    <source>
        <dbReference type="SAM" id="Coils"/>
    </source>
</evidence>
<evidence type="ECO:0000313" key="7">
    <source>
        <dbReference type="Proteomes" id="UP000039865"/>
    </source>
</evidence>
<dbReference type="InterPro" id="IPR014710">
    <property type="entry name" value="RmlC-like_jellyroll"/>
</dbReference>